<evidence type="ECO:0000313" key="3">
    <source>
        <dbReference type="Proteomes" id="UP000275078"/>
    </source>
</evidence>
<dbReference type="AlphaFoldDB" id="A0A3N4I3B6"/>
<name>A0A3N4I3B6_ASCIM</name>
<sequence>MKCYFFVTKLQLPSSPSHPVTPRLAHKPSLCYWTAVIMVSLLFSSVRQDFGPKPVQSSCRLGPLSHPHFFGPCLLLVGCVLPNSLWSGLPHLSTLTFLPSPPLFFPSPDCFLCRPSQRVPPVSRQSSPVARKKSLGKEGGSSLFSSSYPGKGYDATTTTTFPPSLLNKVEQKIPPLQRYTRFVFRISVRSASPFFYLPRFQESIFLHLFRPDSRPATSRCFRCNFLLRLNVLSW</sequence>
<dbReference type="EMBL" id="ML119686">
    <property type="protein sequence ID" value="RPA80602.1"/>
    <property type="molecule type" value="Genomic_DNA"/>
</dbReference>
<gene>
    <name evidence="2" type="ORF">BJ508DRAFT_126339</name>
</gene>
<reference evidence="2 3" key="1">
    <citation type="journal article" date="2018" name="Nat. Ecol. Evol.">
        <title>Pezizomycetes genomes reveal the molecular basis of ectomycorrhizal truffle lifestyle.</title>
        <authorList>
            <person name="Murat C."/>
            <person name="Payen T."/>
            <person name="Noel B."/>
            <person name="Kuo A."/>
            <person name="Morin E."/>
            <person name="Chen J."/>
            <person name="Kohler A."/>
            <person name="Krizsan K."/>
            <person name="Balestrini R."/>
            <person name="Da Silva C."/>
            <person name="Montanini B."/>
            <person name="Hainaut M."/>
            <person name="Levati E."/>
            <person name="Barry K.W."/>
            <person name="Belfiori B."/>
            <person name="Cichocki N."/>
            <person name="Clum A."/>
            <person name="Dockter R.B."/>
            <person name="Fauchery L."/>
            <person name="Guy J."/>
            <person name="Iotti M."/>
            <person name="Le Tacon F."/>
            <person name="Lindquist E.A."/>
            <person name="Lipzen A."/>
            <person name="Malagnac F."/>
            <person name="Mello A."/>
            <person name="Molinier V."/>
            <person name="Miyauchi S."/>
            <person name="Poulain J."/>
            <person name="Riccioni C."/>
            <person name="Rubini A."/>
            <person name="Sitrit Y."/>
            <person name="Splivallo R."/>
            <person name="Traeger S."/>
            <person name="Wang M."/>
            <person name="Zifcakova L."/>
            <person name="Wipf D."/>
            <person name="Zambonelli A."/>
            <person name="Paolocci F."/>
            <person name="Nowrousian M."/>
            <person name="Ottonello S."/>
            <person name="Baldrian P."/>
            <person name="Spatafora J.W."/>
            <person name="Henrissat B."/>
            <person name="Nagy L.G."/>
            <person name="Aury J.M."/>
            <person name="Wincker P."/>
            <person name="Grigoriev I.V."/>
            <person name="Bonfante P."/>
            <person name="Martin F.M."/>
        </authorList>
    </citation>
    <scope>NUCLEOTIDE SEQUENCE [LARGE SCALE GENOMIC DNA]</scope>
    <source>
        <strain evidence="2 3">RN42</strain>
    </source>
</reference>
<evidence type="ECO:0000256" key="1">
    <source>
        <dbReference type="SAM" id="MobiDB-lite"/>
    </source>
</evidence>
<keyword evidence="3" id="KW-1185">Reference proteome</keyword>
<feature type="region of interest" description="Disordered" evidence="1">
    <location>
        <begin position="118"/>
        <end position="143"/>
    </location>
</feature>
<accession>A0A3N4I3B6</accession>
<dbReference type="Proteomes" id="UP000275078">
    <property type="component" value="Unassembled WGS sequence"/>
</dbReference>
<proteinExistence type="predicted"/>
<evidence type="ECO:0000313" key="2">
    <source>
        <dbReference type="EMBL" id="RPA80602.1"/>
    </source>
</evidence>
<organism evidence="2 3">
    <name type="scientific">Ascobolus immersus RN42</name>
    <dbReference type="NCBI Taxonomy" id="1160509"/>
    <lineage>
        <taxon>Eukaryota</taxon>
        <taxon>Fungi</taxon>
        <taxon>Dikarya</taxon>
        <taxon>Ascomycota</taxon>
        <taxon>Pezizomycotina</taxon>
        <taxon>Pezizomycetes</taxon>
        <taxon>Pezizales</taxon>
        <taxon>Ascobolaceae</taxon>
        <taxon>Ascobolus</taxon>
    </lineage>
</organism>
<protein>
    <submittedName>
        <fullName evidence="2">Uncharacterized protein</fullName>
    </submittedName>
</protein>